<keyword evidence="2" id="KW-1185">Reference proteome</keyword>
<gene>
    <name evidence="1" type="ORF">GCM10009613_37130</name>
</gene>
<name>A0ABN1XXQ0_9PSEU</name>
<protein>
    <submittedName>
        <fullName evidence="1">Uncharacterized protein</fullName>
    </submittedName>
</protein>
<dbReference type="EMBL" id="BAAAJK010000018">
    <property type="protein sequence ID" value="GAA1392435.1"/>
    <property type="molecule type" value="Genomic_DNA"/>
</dbReference>
<evidence type="ECO:0000313" key="1">
    <source>
        <dbReference type="EMBL" id="GAA1392435.1"/>
    </source>
</evidence>
<proteinExistence type="predicted"/>
<accession>A0ABN1XXQ0</accession>
<dbReference type="RefSeq" id="WP_344024134.1">
    <property type="nucleotide sequence ID" value="NZ_BAAAJK010000018.1"/>
</dbReference>
<comment type="caution">
    <text evidence="1">The sequence shown here is derived from an EMBL/GenBank/DDBJ whole genome shotgun (WGS) entry which is preliminary data.</text>
</comment>
<dbReference type="Proteomes" id="UP001501414">
    <property type="component" value="Unassembled WGS sequence"/>
</dbReference>
<sequence>MTRDVSGLARLLADHPALRDALLREHVARPDGRCRACGSQVGLTTRWPCSLRSAAEQALRLAGGQNGRTSTSSA</sequence>
<evidence type="ECO:0000313" key="2">
    <source>
        <dbReference type="Proteomes" id="UP001501414"/>
    </source>
</evidence>
<organism evidence="1 2">
    <name type="scientific">Pseudonocardia kongjuensis</name>
    <dbReference type="NCBI Taxonomy" id="102227"/>
    <lineage>
        <taxon>Bacteria</taxon>
        <taxon>Bacillati</taxon>
        <taxon>Actinomycetota</taxon>
        <taxon>Actinomycetes</taxon>
        <taxon>Pseudonocardiales</taxon>
        <taxon>Pseudonocardiaceae</taxon>
        <taxon>Pseudonocardia</taxon>
    </lineage>
</organism>
<reference evidence="1 2" key="1">
    <citation type="journal article" date="2019" name="Int. J. Syst. Evol. Microbiol.">
        <title>The Global Catalogue of Microorganisms (GCM) 10K type strain sequencing project: providing services to taxonomists for standard genome sequencing and annotation.</title>
        <authorList>
            <consortium name="The Broad Institute Genomics Platform"/>
            <consortium name="The Broad Institute Genome Sequencing Center for Infectious Disease"/>
            <person name="Wu L."/>
            <person name="Ma J."/>
        </authorList>
    </citation>
    <scope>NUCLEOTIDE SEQUENCE [LARGE SCALE GENOMIC DNA]</scope>
    <source>
        <strain evidence="1 2">JCM 11896</strain>
    </source>
</reference>